<dbReference type="Proteomes" id="UP000186102">
    <property type="component" value="Unassembled WGS sequence"/>
</dbReference>
<organism evidence="1 2">
    <name type="scientific">Desulfosporosinus metallidurans</name>
    <dbReference type="NCBI Taxonomy" id="1888891"/>
    <lineage>
        <taxon>Bacteria</taxon>
        <taxon>Bacillati</taxon>
        <taxon>Bacillota</taxon>
        <taxon>Clostridia</taxon>
        <taxon>Eubacteriales</taxon>
        <taxon>Desulfitobacteriaceae</taxon>
        <taxon>Desulfosporosinus</taxon>
    </lineage>
</organism>
<name>A0A1Q8QGZ2_9FIRM</name>
<gene>
    <name evidence="1" type="ORF">DSOL_4899</name>
</gene>
<accession>A0A1Q8QGZ2</accession>
<sequence>MHALKADGGVFNGDNYGIRVRANASEIVMNAIIKVSQN</sequence>
<dbReference type="AlphaFoldDB" id="A0A1Q8QGZ2"/>
<reference evidence="1 2" key="1">
    <citation type="submission" date="2016-09" db="EMBL/GenBank/DDBJ databases">
        <title>Complete genome of Desulfosporosinus sp. OL.</title>
        <authorList>
            <person name="Mardanov A."/>
            <person name="Beletsky A."/>
            <person name="Panova A."/>
            <person name="Karnachuk O."/>
            <person name="Ravin N."/>
        </authorList>
    </citation>
    <scope>NUCLEOTIDE SEQUENCE [LARGE SCALE GENOMIC DNA]</scope>
    <source>
        <strain evidence="1 2">OL</strain>
    </source>
</reference>
<evidence type="ECO:0000313" key="1">
    <source>
        <dbReference type="EMBL" id="OLN26617.1"/>
    </source>
</evidence>
<dbReference type="EMBL" id="MLBF01000073">
    <property type="protein sequence ID" value="OLN26617.1"/>
    <property type="molecule type" value="Genomic_DNA"/>
</dbReference>
<comment type="caution">
    <text evidence="1">The sequence shown here is derived from an EMBL/GenBank/DDBJ whole genome shotgun (WGS) entry which is preliminary data.</text>
</comment>
<protein>
    <submittedName>
        <fullName evidence="1">Uncharacterized protein</fullName>
    </submittedName>
</protein>
<evidence type="ECO:0000313" key="2">
    <source>
        <dbReference type="Proteomes" id="UP000186102"/>
    </source>
</evidence>
<dbReference type="STRING" id="1888891.DSOL_4899"/>
<keyword evidence="2" id="KW-1185">Reference proteome</keyword>
<proteinExistence type="predicted"/>